<protein>
    <submittedName>
        <fullName evidence="6">Transmembrane domain-containing protein</fullName>
    </submittedName>
</protein>
<keyword evidence="3 6" id="KW-0812">Transmembrane</keyword>
<accession>A0A146KD90</accession>
<dbReference type="PANTHER" id="PTHR13353:SF5">
    <property type="entry name" value="TRANSMEMBRANE PROTEIN 19"/>
    <property type="match status" value="1"/>
</dbReference>
<feature type="non-terminal residue" evidence="6">
    <location>
        <position position="123"/>
    </location>
</feature>
<name>A0A146KD90_9EUKA</name>
<feature type="non-terminal residue" evidence="6">
    <location>
        <position position="1"/>
    </location>
</feature>
<sequence length="123" mass="12840">LSDTWASDFGQVVGKVSRHPVTLKRLTKGVNGAISMEGTVVGLLGAIVAGISLFNNCFLKAVCCGFLGCYVDSLIGITLQGSYLEDGVVYNEWGQNRVNVGGIPMLSNGAVNLISSILSGVFV</sequence>
<dbReference type="GO" id="GO:0016020">
    <property type="term" value="C:membrane"/>
    <property type="evidence" value="ECO:0007669"/>
    <property type="project" value="UniProtKB-SubCell"/>
</dbReference>
<dbReference type="Pfam" id="PF01940">
    <property type="entry name" value="DUF92"/>
    <property type="match status" value="1"/>
</dbReference>
<dbReference type="AlphaFoldDB" id="A0A146KD90"/>
<gene>
    <name evidence="6" type="ORF">TPC1_14261</name>
</gene>
<dbReference type="PANTHER" id="PTHR13353">
    <property type="entry name" value="TRANSMEMBRANE PROTEIN 19"/>
    <property type="match status" value="1"/>
</dbReference>
<dbReference type="InterPro" id="IPR002794">
    <property type="entry name" value="DUF92_TMEM19"/>
</dbReference>
<evidence type="ECO:0000313" key="6">
    <source>
        <dbReference type="EMBL" id="JAP93456.1"/>
    </source>
</evidence>
<organism evidence="6">
    <name type="scientific">Trepomonas sp. PC1</name>
    <dbReference type="NCBI Taxonomy" id="1076344"/>
    <lineage>
        <taxon>Eukaryota</taxon>
        <taxon>Metamonada</taxon>
        <taxon>Diplomonadida</taxon>
        <taxon>Hexamitidae</taxon>
        <taxon>Hexamitinae</taxon>
        <taxon>Trepomonas</taxon>
    </lineage>
</organism>
<comment type="similarity">
    <text evidence="2">Belongs to the TMEM19 family.</text>
</comment>
<proteinExistence type="inferred from homology"/>
<keyword evidence="4" id="KW-1133">Transmembrane helix</keyword>
<evidence type="ECO:0000256" key="4">
    <source>
        <dbReference type="ARBA" id="ARBA00022989"/>
    </source>
</evidence>
<evidence type="ECO:0000256" key="2">
    <source>
        <dbReference type="ARBA" id="ARBA00009012"/>
    </source>
</evidence>
<comment type="subcellular location">
    <subcellularLocation>
        <location evidence="1">Membrane</location>
        <topology evidence="1">Multi-pass membrane protein</topology>
    </subcellularLocation>
</comment>
<dbReference type="EMBL" id="GDID01003150">
    <property type="protein sequence ID" value="JAP93456.1"/>
    <property type="molecule type" value="Transcribed_RNA"/>
</dbReference>
<evidence type="ECO:0000256" key="3">
    <source>
        <dbReference type="ARBA" id="ARBA00022692"/>
    </source>
</evidence>
<keyword evidence="5" id="KW-0472">Membrane</keyword>
<reference evidence="6" key="1">
    <citation type="submission" date="2015-07" db="EMBL/GenBank/DDBJ databases">
        <title>Adaptation to a free-living lifestyle via gene acquisitions in the diplomonad Trepomonas sp. PC1.</title>
        <authorList>
            <person name="Xu F."/>
            <person name="Jerlstrom-Hultqvist J."/>
            <person name="Kolisko M."/>
            <person name="Simpson A.G.B."/>
            <person name="Roger A.J."/>
            <person name="Svard S.G."/>
            <person name="Andersson J.O."/>
        </authorList>
    </citation>
    <scope>NUCLEOTIDE SEQUENCE</scope>
    <source>
        <strain evidence="6">PC1</strain>
    </source>
</reference>
<evidence type="ECO:0000256" key="5">
    <source>
        <dbReference type="ARBA" id="ARBA00023136"/>
    </source>
</evidence>
<evidence type="ECO:0000256" key="1">
    <source>
        <dbReference type="ARBA" id="ARBA00004141"/>
    </source>
</evidence>